<organism evidence="1">
    <name type="scientific">viral metagenome</name>
    <dbReference type="NCBI Taxonomy" id="1070528"/>
    <lineage>
        <taxon>unclassified sequences</taxon>
        <taxon>metagenomes</taxon>
        <taxon>organismal metagenomes</taxon>
    </lineage>
</organism>
<evidence type="ECO:0000313" key="1">
    <source>
        <dbReference type="EMBL" id="QJA69970.1"/>
    </source>
</evidence>
<dbReference type="EMBL" id="MT141752">
    <property type="protein sequence ID" value="QJA69970.1"/>
    <property type="molecule type" value="Genomic_DNA"/>
</dbReference>
<proteinExistence type="predicted"/>
<protein>
    <submittedName>
        <fullName evidence="1">Uncharacterized protein</fullName>
    </submittedName>
</protein>
<accession>A0A6M3JJJ2</accession>
<reference evidence="1" key="1">
    <citation type="submission" date="2020-03" db="EMBL/GenBank/DDBJ databases">
        <title>The deep terrestrial virosphere.</title>
        <authorList>
            <person name="Holmfeldt K."/>
            <person name="Nilsson E."/>
            <person name="Simone D."/>
            <person name="Lopez-Fernandez M."/>
            <person name="Wu X."/>
            <person name="de Brujin I."/>
            <person name="Lundin D."/>
            <person name="Andersson A."/>
            <person name="Bertilsson S."/>
            <person name="Dopson M."/>
        </authorList>
    </citation>
    <scope>NUCLEOTIDE SEQUENCE</scope>
    <source>
        <strain evidence="1">MM415A04108</strain>
    </source>
</reference>
<gene>
    <name evidence="1" type="ORF">MM415A04108_0008</name>
</gene>
<name>A0A6M3JJJ2_9ZZZZ</name>
<sequence>MKKCPECGCEDFILAGDAYDFVEYVVTIKDDGAVVTVESWDEMVEYTTWHADIKCYKCGAHYNRESLKELLCEGALLPFTVLLLYPDYIAENYGTETYLDQVYARTAVGAIDQAQNHAMEANDIWDDESGADPCDFYPLLTLRGHWNDLTPVELQVFGDVVAGNRV</sequence>
<dbReference type="AlphaFoldDB" id="A0A6M3JJJ2"/>